<sequence>MLYLLYGSDFKKSREKLHSMIDSLLKKKPEASFFKMESSGFSETQLDELISSQGLFEKKYIVQVDGLFEDKKSKETVLDKLEEISKSENIFFFIEEKIDKPTLKRIEKVAQKVQEFRVQESEGRKFGVVGGGELNLGEFNIFNLADAFGNKDKKNLWVLYQKAKRHNIPAEEMHGILMWQVKSILTAQNSKSVDESGLKPFVYNKSIRFAKNFKEGEVEELSSKLISIYHDARRGIIDFDTVMERFILGV</sequence>
<protein>
    <recommendedName>
        <fullName evidence="1">DNA polymerase III delta subunit-like C-terminal domain-containing protein</fullName>
    </recommendedName>
</protein>
<dbReference type="AlphaFoldDB" id="A0A1F5EIH1"/>
<name>A0A1F5EIH1_9BACT</name>
<dbReference type="Pfam" id="PF21694">
    <property type="entry name" value="DNA_pol3_delta_C"/>
    <property type="match status" value="1"/>
</dbReference>
<proteinExistence type="predicted"/>
<feature type="domain" description="DNA polymerase III delta subunit-like C-terminal" evidence="1">
    <location>
        <begin position="140"/>
        <end position="248"/>
    </location>
</feature>
<gene>
    <name evidence="2" type="ORF">A2442_01900</name>
</gene>
<dbReference type="Gene3D" id="1.20.272.10">
    <property type="match status" value="1"/>
</dbReference>
<accession>A0A1F5EIH1</accession>
<dbReference type="InterPro" id="IPR027417">
    <property type="entry name" value="P-loop_NTPase"/>
</dbReference>
<dbReference type="Gene3D" id="3.40.50.300">
    <property type="entry name" value="P-loop containing nucleotide triphosphate hydrolases"/>
    <property type="match status" value="1"/>
</dbReference>
<dbReference type="EMBL" id="MFAE01000008">
    <property type="protein sequence ID" value="OGD67130.1"/>
    <property type="molecule type" value="Genomic_DNA"/>
</dbReference>
<evidence type="ECO:0000313" key="3">
    <source>
        <dbReference type="Proteomes" id="UP000179003"/>
    </source>
</evidence>
<evidence type="ECO:0000313" key="2">
    <source>
        <dbReference type="EMBL" id="OGD67130.1"/>
    </source>
</evidence>
<comment type="caution">
    <text evidence="2">The sequence shown here is derived from an EMBL/GenBank/DDBJ whole genome shotgun (WGS) entry which is preliminary data.</text>
</comment>
<dbReference type="InterPro" id="IPR048466">
    <property type="entry name" value="DNA_pol3_delta-like_C"/>
</dbReference>
<reference evidence="2 3" key="1">
    <citation type="journal article" date="2016" name="Nat. Commun.">
        <title>Thousands of microbial genomes shed light on interconnected biogeochemical processes in an aquifer system.</title>
        <authorList>
            <person name="Anantharaman K."/>
            <person name="Brown C.T."/>
            <person name="Hug L.A."/>
            <person name="Sharon I."/>
            <person name="Castelle C.J."/>
            <person name="Probst A.J."/>
            <person name="Thomas B.C."/>
            <person name="Singh A."/>
            <person name="Wilkins M.J."/>
            <person name="Karaoz U."/>
            <person name="Brodie E.L."/>
            <person name="Williams K.H."/>
            <person name="Hubbard S.S."/>
            <person name="Banfield J.F."/>
        </authorList>
    </citation>
    <scope>NUCLEOTIDE SEQUENCE [LARGE SCALE GENOMIC DNA]</scope>
</reference>
<dbReference type="Proteomes" id="UP000179003">
    <property type="component" value="Unassembled WGS sequence"/>
</dbReference>
<evidence type="ECO:0000259" key="1">
    <source>
        <dbReference type="Pfam" id="PF21694"/>
    </source>
</evidence>
<organism evidence="2 3">
    <name type="scientific">Candidatus Campbellbacteria bacterium RIFOXYC2_FULL_35_25</name>
    <dbReference type="NCBI Taxonomy" id="1797582"/>
    <lineage>
        <taxon>Bacteria</taxon>
        <taxon>Candidatus Campbelliibacteriota</taxon>
    </lineage>
</organism>